<organism evidence="8 9">
    <name type="scientific">Paenirhodobacter populi</name>
    <dbReference type="NCBI Taxonomy" id="2306993"/>
    <lineage>
        <taxon>Bacteria</taxon>
        <taxon>Pseudomonadati</taxon>
        <taxon>Pseudomonadota</taxon>
        <taxon>Alphaproteobacteria</taxon>
        <taxon>Rhodobacterales</taxon>
        <taxon>Rhodobacter group</taxon>
        <taxon>Paenirhodobacter</taxon>
    </lineage>
</organism>
<dbReference type="GO" id="GO:0006567">
    <property type="term" value="P:L-threonine catabolic process"/>
    <property type="evidence" value="ECO:0007669"/>
    <property type="project" value="TreeGrafter"/>
</dbReference>
<evidence type="ECO:0000256" key="3">
    <source>
        <dbReference type="ARBA" id="ARBA00011881"/>
    </source>
</evidence>
<evidence type="ECO:0000256" key="1">
    <source>
        <dbReference type="ARBA" id="ARBA00001933"/>
    </source>
</evidence>
<comment type="cofactor">
    <cofactor evidence="1">
        <name>pyridoxal 5'-phosphate</name>
        <dbReference type="ChEBI" id="CHEBI:597326"/>
    </cofactor>
</comment>
<dbReference type="RefSeq" id="WP_128208913.1">
    <property type="nucleotide sequence ID" value="NZ_JBHRSO010000019.1"/>
</dbReference>
<evidence type="ECO:0000313" key="8">
    <source>
        <dbReference type="EMBL" id="RWR20425.1"/>
    </source>
</evidence>
<reference evidence="8 9" key="1">
    <citation type="submission" date="2019-01" db="EMBL/GenBank/DDBJ databases">
        <title>Sinorhodobacter populi sp. nov. isolated from the symptomatic bark tissue of Populus euramericana canker.</title>
        <authorList>
            <person name="Xu G."/>
        </authorList>
    </citation>
    <scope>NUCLEOTIDE SEQUENCE [LARGE SCALE GENOMIC DNA]</scope>
    <source>
        <strain evidence="8 9">SK2B-1</strain>
    </source>
</reference>
<dbReference type="Proteomes" id="UP000284476">
    <property type="component" value="Unassembled WGS sequence"/>
</dbReference>
<dbReference type="InterPro" id="IPR015424">
    <property type="entry name" value="PyrdxlP-dep_Trfase"/>
</dbReference>
<dbReference type="FunFam" id="3.40.640.10:FF:000030">
    <property type="entry name" value="Low-specificity L-threonine aldolase"/>
    <property type="match status" value="1"/>
</dbReference>
<feature type="domain" description="Aromatic amino acid beta-eliminating lyase/threonine aldolase" evidence="7">
    <location>
        <begin position="6"/>
        <end position="289"/>
    </location>
</feature>
<name>A0A443JIN0_9RHOB</name>
<dbReference type="InterPro" id="IPR015421">
    <property type="entry name" value="PyrdxlP-dep_Trfase_major"/>
</dbReference>
<dbReference type="InterPro" id="IPR015422">
    <property type="entry name" value="PyrdxlP-dep_Trfase_small"/>
</dbReference>
<dbReference type="Gene3D" id="3.90.1150.10">
    <property type="entry name" value="Aspartate Aminotransferase, domain 1"/>
    <property type="match status" value="1"/>
</dbReference>
<dbReference type="GO" id="GO:0006545">
    <property type="term" value="P:glycine biosynthetic process"/>
    <property type="evidence" value="ECO:0007669"/>
    <property type="project" value="TreeGrafter"/>
</dbReference>
<comment type="subunit">
    <text evidence="3">Homotetramer.</text>
</comment>
<keyword evidence="8" id="KW-0808">Transferase</keyword>
<comment type="similarity">
    <text evidence="2">Belongs to the threonine aldolase family.</text>
</comment>
<reference evidence="8 9" key="2">
    <citation type="submission" date="2019-01" db="EMBL/GenBank/DDBJ databases">
        <authorList>
            <person name="Li Y."/>
        </authorList>
    </citation>
    <scope>NUCLEOTIDE SEQUENCE [LARGE SCALE GENOMIC DNA]</scope>
    <source>
        <strain evidence="8 9">SK2B-1</strain>
    </source>
</reference>
<evidence type="ECO:0000256" key="2">
    <source>
        <dbReference type="ARBA" id="ARBA00006966"/>
    </source>
</evidence>
<dbReference type="PANTHER" id="PTHR48097">
    <property type="entry name" value="L-THREONINE ALDOLASE-RELATED"/>
    <property type="match status" value="1"/>
</dbReference>
<dbReference type="SUPFAM" id="SSF53383">
    <property type="entry name" value="PLP-dependent transferases"/>
    <property type="match status" value="1"/>
</dbReference>
<evidence type="ECO:0000256" key="6">
    <source>
        <dbReference type="PIRSR" id="PIRSR017617-1"/>
    </source>
</evidence>
<dbReference type="GO" id="GO:0008483">
    <property type="term" value="F:transaminase activity"/>
    <property type="evidence" value="ECO:0007669"/>
    <property type="project" value="UniProtKB-KW"/>
</dbReference>
<dbReference type="InterPro" id="IPR023603">
    <property type="entry name" value="Low_specificity_L-TA-like"/>
</dbReference>
<dbReference type="Pfam" id="PF01212">
    <property type="entry name" value="Beta_elim_lyase"/>
    <property type="match status" value="1"/>
</dbReference>
<dbReference type="Gene3D" id="3.40.640.10">
    <property type="entry name" value="Type I PLP-dependent aspartate aminotransferase-like (Major domain)"/>
    <property type="match status" value="1"/>
</dbReference>
<accession>A0A443JIN0</accession>
<keyword evidence="4" id="KW-0663">Pyridoxal phosphate</keyword>
<dbReference type="InterPro" id="IPR001597">
    <property type="entry name" value="ArAA_b-elim_lyase/Thr_aldolase"/>
</dbReference>
<evidence type="ECO:0000259" key="7">
    <source>
        <dbReference type="Pfam" id="PF01212"/>
    </source>
</evidence>
<dbReference type="PANTHER" id="PTHR48097:SF9">
    <property type="entry name" value="L-THREONINE ALDOLASE"/>
    <property type="match status" value="1"/>
</dbReference>
<evidence type="ECO:0000256" key="5">
    <source>
        <dbReference type="ARBA" id="ARBA00023239"/>
    </source>
</evidence>
<feature type="modified residue" description="N6-(pyridoxal phosphate)lysine" evidence="6">
    <location>
        <position position="202"/>
    </location>
</feature>
<dbReference type="GO" id="GO:0005829">
    <property type="term" value="C:cytosol"/>
    <property type="evidence" value="ECO:0007669"/>
    <property type="project" value="TreeGrafter"/>
</dbReference>
<sequence length="348" mass="37258">MTVEIDLISDTSTRPGAEMLAAMCAAETGDEQRYEDPTTLALEIRAAELLGQEKALFLPSGTMCNQISFLVHCRPGDEIICADSAHVFGSEGAGAAALAGAQFRPISSSTGIFTADDALPLIREPRHRSPRSRVIEVEQTTNRGGGRVWPVAALQDLATLAHERDMALHMDGARLFNASVSAGLPARAFASLCDSVWVDLSKGLGCPFGAVLAGSEDFIAEALIWKHRLGGAMRQSGFMAAAGLFAFDHNIERLADDHRNAEHFATVLRDVSGLKVTPESGFTNIVFLDLSELDVTAPTFAAALLESGVRVNVEGPKRIRVVTHLDVSTAQVARAADLARETLLRLIR</sequence>
<keyword evidence="8" id="KW-0032">Aminotransferase</keyword>
<proteinExistence type="inferred from homology"/>
<comment type="caution">
    <text evidence="8">The sequence shown here is derived from an EMBL/GenBank/DDBJ whole genome shotgun (WGS) entry which is preliminary data.</text>
</comment>
<dbReference type="NCBIfam" id="NF041359">
    <property type="entry name" value="GntG_guanitoxin"/>
    <property type="match status" value="1"/>
</dbReference>
<gene>
    <name evidence="8" type="ORF">D2T30_11030</name>
</gene>
<evidence type="ECO:0000256" key="4">
    <source>
        <dbReference type="ARBA" id="ARBA00022898"/>
    </source>
</evidence>
<evidence type="ECO:0000313" key="9">
    <source>
        <dbReference type="Proteomes" id="UP000284476"/>
    </source>
</evidence>
<dbReference type="GO" id="GO:0008732">
    <property type="term" value="F:L-allo-threonine aldolase activity"/>
    <property type="evidence" value="ECO:0007669"/>
    <property type="project" value="TreeGrafter"/>
</dbReference>
<dbReference type="EMBL" id="SAUZ01000012">
    <property type="protein sequence ID" value="RWR20425.1"/>
    <property type="molecule type" value="Genomic_DNA"/>
</dbReference>
<dbReference type="AlphaFoldDB" id="A0A443JIN0"/>
<keyword evidence="5" id="KW-0456">Lyase</keyword>
<protein>
    <submittedName>
        <fullName evidence="8">Aminotransferase class I/II-fold pyridoxal phosphate-dependent enzyme</fullName>
    </submittedName>
</protein>
<dbReference type="PIRSF" id="PIRSF017617">
    <property type="entry name" value="Thr_aldolase"/>
    <property type="match status" value="1"/>
</dbReference>